<comment type="caution">
    <text evidence="2">The sequence shown here is derived from an EMBL/GenBank/DDBJ whole genome shotgun (WGS) entry which is preliminary data.</text>
</comment>
<keyword evidence="3" id="KW-1185">Reference proteome</keyword>
<dbReference type="Proteomes" id="UP000239772">
    <property type="component" value="Unassembled WGS sequence"/>
</dbReference>
<sequence length="64" mass="6767">MTDFLVGVGLVFAIEGLMFAAFPGFVRSRMTNVLALGEGPMRTVGIVSAVIGVAVVWVARWVLA</sequence>
<keyword evidence="1" id="KW-1133">Transmembrane helix</keyword>
<evidence type="ECO:0000256" key="1">
    <source>
        <dbReference type="SAM" id="Phobius"/>
    </source>
</evidence>
<keyword evidence="1" id="KW-0472">Membrane</keyword>
<dbReference type="PANTHER" id="PTHR38602">
    <property type="entry name" value="INNER MEMBRANE PROTEIN-RELATED"/>
    <property type="match status" value="1"/>
</dbReference>
<dbReference type="AlphaFoldDB" id="A0A2T1HTZ4"/>
<dbReference type="EMBL" id="PVZS01000009">
    <property type="protein sequence ID" value="PSC05116.1"/>
    <property type="molecule type" value="Genomic_DNA"/>
</dbReference>
<proteinExistence type="predicted"/>
<accession>A0A2T1HTZ4</accession>
<protein>
    <submittedName>
        <fullName evidence="2">DUF2065 domain-containing protein</fullName>
    </submittedName>
</protein>
<dbReference type="RefSeq" id="WP_106336572.1">
    <property type="nucleotide sequence ID" value="NZ_PVZS01000009.1"/>
</dbReference>
<dbReference type="Pfam" id="PF09838">
    <property type="entry name" value="DUF2065"/>
    <property type="match status" value="1"/>
</dbReference>
<dbReference type="InterPro" id="IPR019201">
    <property type="entry name" value="DUF2065"/>
</dbReference>
<keyword evidence="1" id="KW-0812">Transmembrane</keyword>
<dbReference type="OrthoDB" id="9815199at2"/>
<evidence type="ECO:0000313" key="3">
    <source>
        <dbReference type="Proteomes" id="UP000239772"/>
    </source>
</evidence>
<evidence type="ECO:0000313" key="2">
    <source>
        <dbReference type="EMBL" id="PSC05116.1"/>
    </source>
</evidence>
<gene>
    <name evidence="2" type="ORF">SLNSH_09835</name>
</gene>
<name>A0A2T1HTZ4_9HYPH</name>
<organism evidence="2 3">
    <name type="scientific">Alsobacter soli</name>
    <dbReference type="NCBI Taxonomy" id="2109933"/>
    <lineage>
        <taxon>Bacteria</taxon>
        <taxon>Pseudomonadati</taxon>
        <taxon>Pseudomonadota</taxon>
        <taxon>Alphaproteobacteria</taxon>
        <taxon>Hyphomicrobiales</taxon>
        <taxon>Alsobacteraceae</taxon>
        <taxon>Alsobacter</taxon>
    </lineage>
</organism>
<dbReference type="PANTHER" id="PTHR38602:SF1">
    <property type="entry name" value="INNER MEMBRANE PROTEIN"/>
    <property type="match status" value="1"/>
</dbReference>
<feature type="transmembrane region" description="Helical" evidence="1">
    <location>
        <begin position="44"/>
        <end position="63"/>
    </location>
</feature>
<reference evidence="3" key="1">
    <citation type="submission" date="2018-03" db="EMBL/GenBank/DDBJ databases">
        <authorList>
            <person name="Sun L."/>
            <person name="Liu H."/>
            <person name="Chen W."/>
            <person name="Huang K."/>
            <person name="Liu W."/>
            <person name="Gao X."/>
        </authorList>
    </citation>
    <scope>NUCLEOTIDE SEQUENCE [LARGE SCALE GENOMIC DNA]</scope>
    <source>
        <strain evidence="3">SH9</strain>
    </source>
</reference>